<dbReference type="GO" id="GO:0005737">
    <property type="term" value="C:cytoplasm"/>
    <property type="evidence" value="ECO:0007669"/>
    <property type="project" value="TreeGrafter"/>
</dbReference>
<dbReference type="InterPro" id="IPR018247">
    <property type="entry name" value="EF_Hand_1_Ca_BS"/>
</dbReference>
<dbReference type="GO" id="GO:0005509">
    <property type="term" value="F:calcium ion binding"/>
    <property type="evidence" value="ECO:0007669"/>
    <property type="project" value="InterPro"/>
</dbReference>
<evidence type="ECO:0008006" key="6">
    <source>
        <dbReference type="Google" id="ProtNLM"/>
    </source>
</evidence>
<dbReference type="Pfam" id="PF12763">
    <property type="entry name" value="EH"/>
    <property type="match status" value="1"/>
</dbReference>
<dbReference type="InterPro" id="IPR040990">
    <property type="entry name" value="DUF5600"/>
</dbReference>
<gene>
    <name evidence="4" type="ORF">V1264_018531</name>
</gene>
<dbReference type="PROSITE" id="PS50222">
    <property type="entry name" value="EF_HAND_2"/>
    <property type="match status" value="1"/>
</dbReference>
<dbReference type="SMART" id="SM00027">
    <property type="entry name" value="EH"/>
    <property type="match status" value="1"/>
</dbReference>
<evidence type="ECO:0000259" key="2">
    <source>
        <dbReference type="PROSITE" id="PS50031"/>
    </source>
</evidence>
<dbReference type="Pfam" id="PF18150">
    <property type="entry name" value="DUF5600"/>
    <property type="match status" value="1"/>
</dbReference>
<keyword evidence="5" id="KW-1185">Reference proteome</keyword>
<dbReference type="PROSITE" id="PS50031">
    <property type="entry name" value="EH"/>
    <property type="match status" value="1"/>
</dbReference>
<keyword evidence="1" id="KW-0106">Calcium</keyword>
<name>A0AAN9GDI6_9CAEN</name>
<dbReference type="GO" id="GO:0006897">
    <property type="term" value="P:endocytosis"/>
    <property type="evidence" value="ECO:0007669"/>
    <property type="project" value="TreeGrafter"/>
</dbReference>
<dbReference type="SUPFAM" id="SSF47473">
    <property type="entry name" value="EF-hand"/>
    <property type="match status" value="1"/>
</dbReference>
<dbReference type="InterPro" id="IPR011992">
    <property type="entry name" value="EF-hand-dom_pair"/>
</dbReference>
<evidence type="ECO:0000313" key="5">
    <source>
        <dbReference type="Proteomes" id="UP001374579"/>
    </source>
</evidence>
<protein>
    <recommendedName>
        <fullName evidence="6">EH domain-containing protein 1</fullName>
    </recommendedName>
</protein>
<dbReference type="AlphaFoldDB" id="A0AAN9GDI6"/>
<evidence type="ECO:0000256" key="1">
    <source>
        <dbReference type="ARBA" id="ARBA00022837"/>
    </source>
</evidence>
<dbReference type="Gene3D" id="1.10.268.20">
    <property type="match status" value="1"/>
</dbReference>
<dbReference type="PROSITE" id="PS00018">
    <property type="entry name" value="EF_HAND_1"/>
    <property type="match status" value="1"/>
</dbReference>
<dbReference type="Gene3D" id="1.10.238.10">
    <property type="entry name" value="EF-hand"/>
    <property type="match status" value="1"/>
</dbReference>
<sequence>MHHKISSVIPCTNVLLSSSAVQVHAYIISYLKKEMPSMFGKDNKKKELIAKLPDIFATIQREHQISPGDFPDLKRMQEQLAFHDFTKFHALKPKLLESVDNMLSSDIARIMGMIPHEDETAVENNLATIKGGAFEGYTESPFGIGRGEGVDMGRGEHEWVVGKEKYEYDDSFSKLNPVNGKVTGAAAKSEMVKSKLPNSVLSKVWKLADVDRDGMLDADEWALANHLIKIKLDGHDLPSDLPDHLIPPSKRDDMA</sequence>
<comment type="caution">
    <text evidence="4">The sequence shown here is derived from an EMBL/GenBank/DDBJ whole genome shotgun (WGS) entry which is preliminary data.</text>
</comment>
<proteinExistence type="predicted"/>
<dbReference type="CDD" id="cd00052">
    <property type="entry name" value="EH"/>
    <property type="match status" value="1"/>
</dbReference>
<feature type="domain" description="EH" evidence="2">
    <location>
        <begin position="164"/>
        <end position="252"/>
    </location>
</feature>
<accession>A0AAN9GDI6</accession>
<reference evidence="4 5" key="1">
    <citation type="submission" date="2024-02" db="EMBL/GenBank/DDBJ databases">
        <title>Chromosome-scale genome assembly of the rough periwinkle Littorina saxatilis.</title>
        <authorList>
            <person name="De Jode A."/>
            <person name="Faria R."/>
            <person name="Formenti G."/>
            <person name="Sims Y."/>
            <person name="Smith T.P."/>
            <person name="Tracey A."/>
            <person name="Wood J.M.D."/>
            <person name="Zagrodzka Z.B."/>
            <person name="Johannesson K."/>
            <person name="Butlin R.K."/>
            <person name="Leder E.H."/>
        </authorList>
    </citation>
    <scope>NUCLEOTIDE SEQUENCE [LARGE SCALE GENOMIC DNA]</scope>
    <source>
        <strain evidence="4">Snail1</strain>
        <tissue evidence="4">Muscle</tissue>
    </source>
</reference>
<evidence type="ECO:0000313" key="4">
    <source>
        <dbReference type="EMBL" id="KAK7103669.1"/>
    </source>
</evidence>
<dbReference type="FunFam" id="1.10.238.10:FF:000038">
    <property type="entry name" value="EH domain-containing protein 3"/>
    <property type="match status" value="1"/>
</dbReference>
<feature type="domain" description="EF-hand" evidence="3">
    <location>
        <begin position="196"/>
        <end position="231"/>
    </location>
</feature>
<dbReference type="EMBL" id="JBAMIC010000008">
    <property type="protein sequence ID" value="KAK7103669.1"/>
    <property type="molecule type" value="Genomic_DNA"/>
</dbReference>
<dbReference type="Proteomes" id="UP001374579">
    <property type="component" value="Unassembled WGS sequence"/>
</dbReference>
<organism evidence="4 5">
    <name type="scientific">Littorina saxatilis</name>
    <dbReference type="NCBI Taxonomy" id="31220"/>
    <lineage>
        <taxon>Eukaryota</taxon>
        <taxon>Metazoa</taxon>
        <taxon>Spiralia</taxon>
        <taxon>Lophotrochozoa</taxon>
        <taxon>Mollusca</taxon>
        <taxon>Gastropoda</taxon>
        <taxon>Caenogastropoda</taxon>
        <taxon>Littorinimorpha</taxon>
        <taxon>Littorinoidea</taxon>
        <taxon>Littorinidae</taxon>
        <taxon>Littorina</taxon>
    </lineage>
</organism>
<dbReference type="PANTHER" id="PTHR11216">
    <property type="entry name" value="EH DOMAIN"/>
    <property type="match status" value="1"/>
</dbReference>
<dbReference type="GO" id="GO:0005886">
    <property type="term" value="C:plasma membrane"/>
    <property type="evidence" value="ECO:0007669"/>
    <property type="project" value="TreeGrafter"/>
</dbReference>
<evidence type="ECO:0000259" key="3">
    <source>
        <dbReference type="PROSITE" id="PS50222"/>
    </source>
</evidence>
<dbReference type="InterPro" id="IPR000261">
    <property type="entry name" value="EH_dom"/>
</dbReference>
<dbReference type="GO" id="GO:0016197">
    <property type="term" value="P:endosomal transport"/>
    <property type="evidence" value="ECO:0007669"/>
    <property type="project" value="TreeGrafter"/>
</dbReference>
<dbReference type="InterPro" id="IPR002048">
    <property type="entry name" value="EF_hand_dom"/>
</dbReference>